<evidence type="ECO:0000313" key="3">
    <source>
        <dbReference type="EMBL" id="MFD1706882.1"/>
    </source>
</evidence>
<gene>
    <name evidence="3" type="ORF">ACFSCZ_09080</name>
</gene>
<dbReference type="EMBL" id="JBHUEO010000020">
    <property type="protein sequence ID" value="MFD1706882.1"/>
    <property type="molecule type" value="Genomic_DNA"/>
</dbReference>
<comment type="caution">
    <text evidence="3">The sequence shown here is derived from an EMBL/GenBank/DDBJ whole genome shotgun (WGS) entry which is preliminary data.</text>
</comment>
<keyword evidence="1" id="KW-0472">Membrane</keyword>
<feature type="transmembrane region" description="Helical" evidence="1">
    <location>
        <begin position="235"/>
        <end position="255"/>
    </location>
</feature>
<reference evidence="4" key="1">
    <citation type="journal article" date="2019" name="Int. J. Syst. Evol. Microbiol.">
        <title>The Global Catalogue of Microorganisms (GCM) 10K type strain sequencing project: providing services to taxonomists for standard genome sequencing and annotation.</title>
        <authorList>
            <consortium name="The Broad Institute Genomics Platform"/>
            <consortium name="The Broad Institute Genome Sequencing Center for Infectious Disease"/>
            <person name="Wu L."/>
            <person name="Ma J."/>
        </authorList>
    </citation>
    <scope>NUCLEOTIDE SEQUENCE [LARGE SCALE GENOMIC DNA]</scope>
    <source>
        <strain evidence="4">CGMCC 1.12295</strain>
    </source>
</reference>
<feature type="domain" description="DUF4350" evidence="2">
    <location>
        <begin position="39"/>
        <end position="207"/>
    </location>
</feature>
<accession>A0ABW4KG83</accession>
<evidence type="ECO:0000313" key="4">
    <source>
        <dbReference type="Proteomes" id="UP001597301"/>
    </source>
</evidence>
<dbReference type="RefSeq" id="WP_380773590.1">
    <property type="nucleotide sequence ID" value="NZ_JBHUEO010000020.1"/>
</dbReference>
<name>A0ABW4KG83_9BACI</name>
<sequence>MQRSGKRTWITLVILLVCFLAAGYVLQSKQPAAYLDYVSDSPSPTGTKAFYTYVKEEAESVKRWNKPPGKLADGDGRKVLVMIEPQLPPKSEEMEAYEEFMKAGHTLILFKNNPQGMFDIKTNPVTAAEPEEGLVYDRQDISRQAQVSYGSRLQTDQGDDILIYDDAGTMALERPVGKGKLIVSMFPEWLMNRNLLTDDHVPLLVSLFNEAGSDHLLFDEYVHQPQGAAKVMHVYPMWFLLVMFQGALLLILWLWHQGKRFGPIYRPREATVRFSDEGIRALAAWYKRSRLYHDSVAIQADYLKFVLQERWHIPYQEGWSSVSGLIKRSRGRIDQKEIDSFTNGLTEVLNKDRLSKQEYIFWSKQIDRMRKVVEEQ</sequence>
<keyword evidence="4" id="KW-1185">Reference proteome</keyword>
<protein>
    <submittedName>
        <fullName evidence="3">DUF4350 domain-containing protein</fullName>
    </submittedName>
</protein>
<dbReference type="Proteomes" id="UP001597301">
    <property type="component" value="Unassembled WGS sequence"/>
</dbReference>
<evidence type="ECO:0000259" key="2">
    <source>
        <dbReference type="Pfam" id="PF14258"/>
    </source>
</evidence>
<dbReference type="InterPro" id="IPR025646">
    <property type="entry name" value="DUF4350"/>
</dbReference>
<keyword evidence="1" id="KW-1133">Transmembrane helix</keyword>
<keyword evidence="1" id="KW-0812">Transmembrane</keyword>
<evidence type="ECO:0000256" key="1">
    <source>
        <dbReference type="SAM" id="Phobius"/>
    </source>
</evidence>
<proteinExistence type="predicted"/>
<organism evidence="3 4">
    <name type="scientific">Siminovitchia sediminis</name>
    <dbReference type="NCBI Taxonomy" id="1274353"/>
    <lineage>
        <taxon>Bacteria</taxon>
        <taxon>Bacillati</taxon>
        <taxon>Bacillota</taxon>
        <taxon>Bacilli</taxon>
        <taxon>Bacillales</taxon>
        <taxon>Bacillaceae</taxon>
        <taxon>Siminovitchia</taxon>
    </lineage>
</organism>
<dbReference type="Pfam" id="PF14258">
    <property type="entry name" value="DUF4350"/>
    <property type="match status" value="1"/>
</dbReference>